<keyword evidence="1" id="KW-0472">Membrane</keyword>
<reference evidence="2 3" key="1">
    <citation type="journal article" date="2006" name="J. Bacteriol.">
        <title>The genome sequence of the obligately chemolithoautotrophic, facultatively anaerobic bacterium Thiobacillus denitrificans.</title>
        <authorList>
            <person name="Beller H.R."/>
            <person name="Chain P.S."/>
            <person name="Letain T.E."/>
            <person name="Chakicherla A."/>
            <person name="Larimer F.W."/>
            <person name="Richardson P.M."/>
            <person name="Coleman M.A."/>
            <person name="Wood A.P."/>
            <person name="Kelly D.P."/>
        </authorList>
    </citation>
    <scope>NUCLEOTIDE SEQUENCE [LARGE SCALE GENOMIC DNA]</scope>
    <source>
        <strain evidence="2 3">ATCC 25259</strain>
    </source>
</reference>
<protein>
    <recommendedName>
        <fullName evidence="4">Transmembrane protein</fullName>
    </recommendedName>
</protein>
<sequence>MARLDFDFHARTRRPGNIAIVLALAGVLALGLSWNALQTARMREAGLDLQIAALERTPLRPVARQAAAQDAAIPRVLAQLAYSWQPAFAALAAARSDKIALVALDGSQAKSQLKLVAEARRLADAVDFVDALQRQPAVKRAALFQHEVQADTAQQPVRVSIVVELES</sequence>
<keyword evidence="1" id="KW-0812">Transmembrane</keyword>
<proteinExistence type="predicted"/>
<name>Q3SIY6_THIDA</name>
<evidence type="ECO:0008006" key="4">
    <source>
        <dbReference type="Google" id="ProtNLM"/>
    </source>
</evidence>
<evidence type="ECO:0000313" key="3">
    <source>
        <dbReference type="Proteomes" id="UP000008291"/>
    </source>
</evidence>
<dbReference type="KEGG" id="tbd:Tbd_1436"/>
<organism evidence="2 3">
    <name type="scientific">Thiobacillus denitrificans (strain ATCC 25259 / T1)</name>
    <dbReference type="NCBI Taxonomy" id="292415"/>
    <lineage>
        <taxon>Bacteria</taxon>
        <taxon>Pseudomonadati</taxon>
        <taxon>Pseudomonadota</taxon>
        <taxon>Betaproteobacteria</taxon>
        <taxon>Nitrosomonadales</taxon>
        <taxon>Thiobacillaceae</taxon>
        <taxon>Thiobacillus</taxon>
    </lineage>
</organism>
<dbReference type="OrthoDB" id="8563378at2"/>
<accession>Q3SIY6</accession>
<evidence type="ECO:0000313" key="2">
    <source>
        <dbReference type="EMBL" id="AAZ97389.1"/>
    </source>
</evidence>
<dbReference type="EMBL" id="CP000116">
    <property type="protein sequence ID" value="AAZ97389.1"/>
    <property type="molecule type" value="Genomic_DNA"/>
</dbReference>
<gene>
    <name evidence="2" type="ordered locus">Tbd_1436</name>
</gene>
<feature type="transmembrane region" description="Helical" evidence="1">
    <location>
        <begin position="18"/>
        <end position="37"/>
    </location>
</feature>
<dbReference type="AlphaFoldDB" id="Q3SIY6"/>
<dbReference type="Proteomes" id="UP000008291">
    <property type="component" value="Chromosome"/>
</dbReference>
<keyword evidence="3" id="KW-1185">Reference proteome</keyword>
<keyword evidence="1" id="KW-1133">Transmembrane helix</keyword>
<dbReference type="RefSeq" id="WP_011311948.1">
    <property type="nucleotide sequence ID" value="NC_007404.1"/>
</dbReference>
<dbReference type="HOGENOM" id="CLU_1593796_0_0_4"/>
<dbReference type="STRING" id="292415.Tbd_1436"/>
<evidence type="ECO:0000256" key="1">
    <source>
        <dbReference type="SAM" id="Phobius"/>
    </source>
</evidence>